<organism evidence="3 4">
    <name type="scientific">Myxococcus stipitatus (strain DSM 14675 / JCM 12634 / Mx s8)</name>
    <dbReference type="NCBI Taxonomy" id="1278073"/>
    <lineage>
        <taxon>Bacteria</taxon>
        <taxon>Pseudomonadati</taxon>
        <taxon>Myxococcota</taxon>
        <taxon>Myxococcia</taxon>
        <taxon>Myxococcales</taxon>
        <taxon>Cystobacterineae</taxon>
        <taxon>Myxococcaceae</taxon>
        <taxon>Myxococcus</taxon>
    </lineage>
</organism>
<keyword evidence="2" id="KW-0812">Transmembrane</keyword>
<keyword evidence="4" id="KW-1185">Reference proteome</keyword>
<dbReference type="EMBL" id="CP004025">
    <property type="protein sequence ID" value="AGC46547.1"/>
    <property type="molecule type" value="Genomic_DNA"/>
</dbReference>
<evidence type="ECO:0000256" key="2">
    <source>
        <dbReference type="SAM" id="Phobius"/>
    </source>
</evidence>
<keyword evidence="2" id="KW-1133">Transmembrane helix</keyword>
<proteinExistence type="predicted"/>
<evidence type="ECO:0000256" key="1">
    <source>
        <dbReference type="SAM" id="MobiDB-lite"/>
    </source>
</evidence>
<evidence type="ECO:0000313" key="4">
    <source>
        <dbReference type="Proteomes" id="UP000011131"/>
    </source>
</evidence>
<dbReference type="KEGG" id="msd:MYSTI_05267"/>
<dbReference type="HOGENOM" id="CLU_1675985_0_0_7"/>
<gene>
    <name evidence="3" type="ordered locus">MYSTI_05267</name>
</gene>
<evidence type="ECO:0000313" key="3">
    <source>
        <dbReference type="EMBL" id="AGC46547.1"/>
    </source>
</evidence>
<dbReference type="AlphaFoldDB" id="L7UG44"/>
<keyword evidence="2" id="KW-0472">Membrane</keyword>
<reference evidence="3 4" key="1">
    <citation type="journal article" date="2013" name="Genome Announc.">
        <title>Complete genome sequence of Myxococcus stipitatus strain DSM 14675, a fruiting myxobacterium.</title>
        <authorList>
            <person name="Huntley S."/>
            <person name="Kneip S."/>
            <person name="Treuner-Lange A."/>
            <person name="Sogaard-Andersen L."/>
        </authorList>
    </citation>
    <scope>NUCLEOTIDE SEQUENCE [LARGE SCALE GENOMIC DNA]</scope>
    <source>
        <strain evidence="4">DSM 14675 / JCM 12634 / Mx s8</strain>
    </source>
</reference>
<accession>L7UG44</accession>
<sequence length="157" mass="16457">MDGPSSLGQGCTTDSAVSRPRGFRQPLPAAREALDGQQGYGPNLPAEVPLKKVMIVLAALLSVAGLVMAVAAMRQVMEDWENDDQGLQPGGLLGFAIPSKPLPGQDTPPCTSPALAVNGGCWVKVELWLRECGSVGYVHDDGCYVPAKTSQARVPSE</sequence>
<dbReference type="Proteomes" id="UP000011131">
    <property type="component" value="Chromosome"/>
</dbReference>
<dbReference type="PATRIC" id="fig|1278073.3.peg.5336"/>
<feature type="transmembrane region" description="Helical" evidence="2">
    <location>
        <begin position="53"/>
        <end position="73"/>
    </location>
</feature>
<name>L7UG44_MYXSD</name>
<protein>
    <submittedName>
        <fullName evidence="3">Uncharacterized protein</fullName>
    </submittedName>
</protein>
<feature type="compositionally biased region" description="Polar residues" evidence="1">
    <location>
        <begin position="1"/>
        <end position="16"/>
    </location>
</feature>
<feature type="region of interest" description="Disordered" evidence="1">
    <location>
        <begin position="1"/>
        <end position="23"/>
    </location>
</feature>